<dbReference type="Pfam" id="PF02518">
    <property type="entry name" value="HATPase_c"/>
    <property type="match status" value="1"/>
</dbReference>
<keyword evidence="11" id="KW-0902">Two-component regulatory system</keyword>
<dbReference type="Gene3D" id="3.30.450.20">
    <property type="entry name" value="PAS domain"/>
    <property type="match status" value="1"/>
</dbReference>
<evidence type="ECO:0000256" key="11">
    <source>
        <dbReference type="ARBA" id="ARBA00023012"/>
    </source>
</evidence>
<dbReference type="OrthoDB" id="342253at2157"/>
<dbReference type="Pfam" id="PF00672">
    <property type="entry name" value="HAMP"/>
    <property type="match status" value="1"/>
</dbReference>
<dbReference type="Pfam" id="PF13426">
    <property type="entry name" value="PAS_9"/>
    <property type="match status" value="1"/>
</dbReference>
<dbReference type="GO" id="GO:0000156">
    <property type="term" value="F:phosphorelay response regulator activity"/>
    <property type="evidence" value="ECO:0007669"/>
    <property type="project" value="TreeGrafter"/>
</dbReference>
<evidence type="ECO:0000313" key="20">
    <source>
        <dbReference type="Proteomes" id="UP000027093"/>
    </source>
</evidence>
<dbReference type="GO" id="GO:0030295">
    <property type="term" value="F:protein kinase activator activity"/>
    <property type="evidence" value="ECO:0007669"/>
    <property type="project" value="TreeGrafter"/>
</dbReference>
<dbReference type="GO" id="GO:0005524">
    <property type="term" value="F:ATP binding"/>
    <property type="evidence" value="ECO:0007669"/>
    <property type="project" value="UniProtKB-KW"/>
</dbReference>
<keyword evidence="6 14" id="KW-0812">Transmembrane</keyword>
<dbReference type="CDD" id="cd00130">
    <property type="entry name" value="PAS"/>
    <property type="match status" value="1"/>
</dbReference>
<dbReference type="CDD" id="cd06225">
    <property type="entry name" value="HAMP"/>
    <property type="match status" value="1"/>
</dbReference>
<dbReference type="InterPro" id="IPR036097">
    <property type="entry name" value="HisK_dim/P_sf"/>
</dbReference>
<evidence type="ECO:0000256" key="9">
    <source>
        <dbReference type="ARBA" id="ARBA00022840"/>
    </source>
</evidence>
<dbReference type="PANTHER" id="PTHR42878">
    <property type="entry name" value="TWO-COMPONENT HISTIDINE KINASE"/>
    <property type="match status" value="1"/>
</dbReference>
<dbReference type="InterPro" id="IPR050351">
    <property type="entry name" value="BphY/WalK/GraS-like"/>
</dbReference>
<dbReference type="AlphaFoldDB" id="A0A060HK76"/>
<evidence type="ECO:0000256" key="6">
    <source>
        <dbReference type="ARBA" id="ARBA00022692"/>
    </source>
</evidence>
<evidence type="ECO:0000256" key="13">
    <source>
        <dbReference type="SAM" id="Coils"/>
    </source>
</evidence>
<sequence>MHQPVFLSIRSKITFVSLFLSITTLFAVALISFISADNQLRERVSDQLISESTGRGAAIRSLVDTRIEQIRLMFTNSALQNAVEELNRNSSAVGDQRMQAYRDDFSAGIKSFQQVVGTPAGLENVKAMGVDGRVLFSSDPSEEGADLSQDRRFLRGMSESFLEFDRVNGQRKAIVTVPIYKNGQIGTPPAIGVMMATMDVAKFDEILLNREGLGETGEVYLVNANRTLISESRFIENAAFRTTVDTLAVNKCFDEGAEIFAVYPDYRNIPIVGSSYCASDLGFVLLAEIDEAEIFRPVTQLRDAILIAGAIITGVVVAIALYVAKTISRPITRLKDAADNISRGDYTHRVEVESGDEIGRLAEQFDMMRKSVLETNMNLNRLVRDRTKELTDMTNALDATAIVAVTDRDGTITKVNSRFAEISKYSEQELIGQNHRLLKSGHHPPAFFENMWKTISSGQIWEGEIKNRAKDGSFYWVKTTIVPFLGDDGQPKQYIAIHNDITNLKNTEERLNEALARDRANAEIIKMQVEELNITNEELRRKDKLKDEFLSMASHELKTPLTPIIGWCGALKSNTILGKLSGEQRAAVDTIEKNAVKLEKMVSDMLDAQKLELNEFKFDIGEVDVDRVIRNVERDLEFVMKENNIEFVVSAQPGLKLRSDETRIIQVLNALLYNSVDFVPKVGGRIELTAEARDGDDGSSSSSIVFGVRDNGPGIPKDKQRFLFKKFYQVDTSLKRKHGGTGLGLAISKGIVTGLGGQIWVDTEEGKGSSFYFSLPRETKNENPHN</sequence>
<dbReference type="SUPFAM" id="SSF55874">
    <property type="entry name" value="ATPase domain of HSP90 chaperone/DNA topoisomerase II/histidine kinase"/>
    <property type="match status" value="1"/>
</dbReference>
<dbReference type="SMART" id="SM00387">
    <property type="entry name" value="HATPase_c"/>
    <property type="match status" value="1"/>
</dbReference>
<proteinExistence type="predicted"/>
<dbReference type="CDD" id="cd00082">
    <property type="entry name" value="HisKA"/>
    <property type="match status" value="1"/>
</dbReference>
<keyword evidence="5 19" id="KW-0808">Transferase</keyword>
<evidence type="ECO:0000256" key="14">
    <source>
        <dbReference type="SAM" id="Phobius"/>
    </source>
</evidence>
<dbReference type="NCBIfam" id="TIGR00229">
    <property type="entry name" value="sensory_box"/>
    <property type="match status" value="1"/>
</dbReference>
<feature type="transmembrane region" description="Helical" evidence="14">
    <location>
        <begin position="13"/>
        <end position="34"/>
    </location>
</feature>
<evidence type="ECO:0000256" key="4">
    <source>
        <dbReference type="ARBA" id="ARBA00022553"/>
    </source>
</evidence>
<feature type="coiled-coil region" evidence="13">
    <location>
        <begin position="497"/>
        <end position="542"/>
    </location>
</feature>
<dbReference type="InterPro" id="IPR004358">
    <property type="entry name" value="Sig_transdc_His_kin-like_C"/>
</dbReference>
<reference evidence="19 20" key="1">
    <citation type="journal article" date="2014" name="Int. J. Syst. Evol. Microbiol.">
        <title>Nitrososphaera viennensis gen. nov., sp. nov., an aerobic and mesophilic, ammonia-oxidizing archaeon from soil and a member of the archaeal phylum Thaumarchaeota.</title>
        <authorList>
            <person name="Stieglmeier M."/>
            <person name="Klingl A."/>
            <person name="Alves R.J."/>
            <person name="Rittmann S.K."/>
            <person name="Melcher M."/>
            <person name="Leisch N."/>
            <person name="Schleper C."/>
        </authorList>
    </citation>
    <scope>NUCLEOTIDE SEQUENCE [LARGE SCALE GENOMIC DNA]</scope>
    <source>
        <strain evidence="19">EN76</strain>
    </source>
</reference>
<dbReference type="EC" id="2.7.13.3" evidence="3"/>
<dbReference type="SMART" id="SM00086">
    <property type="entry name" value="PAC"/>
    <property type="match status" value="1"/>
</dbReference>
<dbReference type="InterPro" id="IPR003661">
    <property type="entry name" value="HisK_dim/P_dom"/>
</dbReference>
<dbReference type="FunFam" id="3.30.565.10:FF:000006">
    <property type="entry name" value="Sensor histidine kinase WalK"/>
    <property type="match status" value="1"/>
</dbReference>
<dbReference type="Gene3D" id="3.30.565.10">
    <property type="entry name" value="Histidine kinase-like ATPase, C-terminal domain"/>
    <property type="match status" value="1"/>
</dbReference>
<dbReference type="SUPFAM" id="SSF158472">
    <property type="entry name" value="HAMP domain-like"/>
    <property type="match status" value="1"/>
</dbReference>
<dbReference type="InterPro" id="IPR003594">
    <property type="entry name" value="HATPase_dom"/>
</dbReference>
<dbReference type="STRING" id="926571.NVIE_026350"/>
<feature type="domain" description="PAS" evidence="15">
    <location>
        <begin position="388"/>
        <end position="456"/>
    </location>
</feature>
<dbReference type="InterPro" id="IPR003660">
    <property type="entry name" value="HAMP_dom"/>
</dbReference>
<evidence type="ECO:0000259" key="18">
    <source>
        <dbReference type="SMART" id="SM00388"/>
    </source>
</evidence>
<evidence type="ECO:0000259" key="15">
    <source>
        <dbReference type="SMART" id="SM00091"/>
    </source>
</evidence>
<dbReference type="SMART" id="SM00304">
    <property type="entry name" value="HAMP"/>
    <property type="match status" value="1"/>
</dbReference>
<dbReference type="GeneID" id="74947871"/>
<comment type="catalytic activity">
    <reaction evidence="1">
        <text>ATP + protein L-histidine = ADP + protein N-phospho-L-histidine.</text>
        <dbReference type="EC" id="2.7.13.3"/>
    </reaction>
</comment>
<dbReference type="Pfam" id="PF00512">
    <property type="entry name" value="HisKA"/>
    <property type="match status" value="1"/>
</dbReference>
<dbReference type="GO" id="GO:0007234">
    <property type="term" value="P:osmosensory signaling via phosphorelay pathway"/>
    <property type="evidence" value="ECO:0007669"/>
    <property type="project" value="TreeGrafter"/>
</dbReference>
<dbReference type="PANTHER" id="PTHR42878:SF7">
    <property type="entry name" value="SENSOR HISTIDINE KINASE GLRK"/>
    <property type="match status" value="1"/>
</dbReference>
<dbReference type="GO" id="GO:0016020">
    <property type="term" value="C:membrane"/>
    <property type="evidence" value="ECO:0007669"/>
    <property type="project" value="UniProtKB-SubCell"/>
</dbReference>
<evidence type="ECO:0000256" key="8">
    <source>
        <dbReference type="ARBA" id="ARBA00022777"/>
    </source>
</evidence>
<dbReference type="Proteomes" id="UP000027093">
    <property type="component" value="Chromosome"/>
</dbReference>
<evidence type="ECO:0000256" key="5">
    <source>
        <dbReference type="ARBA" id="ARBA00022679"/>
    </source>
</evidence>
<keyword evidence="4" id="KW-0597">Phosphoprotein</keyword>
<evidence type="ECO:0000256" key="1">
    <source>
        <dbReference type="ARBA" id="ARBA00000085"/>
    </source>
</evidence>
<keyword evidence="12 14" id="KW-0472">Membrane</keyword>
<gene>
    <name evidence="19" type="ORF">NVIE_026350</name>
</gene>
<dbReference type="KEGG" id="nvn:NVIE_026350"/>
<evidence type="ECO:0000259" key="16">
    <source>
        <dbReference type="SMART" id="SM00304"/>
    </source>
</evidence>
<dbReference type="InterPro" id="IPR000014">
    <property type="entry name" value="PAS"/>
</dbReference>
<comment type="subcellular location">
    <subcellularLocation>
        <location evidence="2">Membrane</location>
        <topology evidence="2">Multi-pass membrane protein</topology>
    </subcellularLocation>
</comment>
<dbReference type="Gene3D" id="1.10.287.130">
    <property type="match status" value="1"/>
</dbReference>
<dbReference type="InterPro" id="IPR001610">
    <property type="entry name" value="PAC"/>
</dbReference>
<dbReference type="Gene3D" id="6.10.340.10">
    <property type="match status" value="1"/>
</dbReference>
<feature type="domain" description="HAMP" evidence="16">
    <location>
        <begin position="325"/>
        <end position="377"/>
    </location>
</feature>
<evidence type="ECO:0000256" key="3">
    <source>
        <dbReference type="ARBA" id="ARBA00012438"/>
    </source>
</evidence>
<keyword evidence="20" id="KW-1185">Reference proteome</keyword>
<accession>A0A060HK76</accession>
<keyword evidence="8 19" id="KW-0418">Kinase</keyword>
<keyword evidence="13" id="KW-0175">Coiled coil</keyword>
<dbReference type="InterPro" id="IPR035965">
    <property type="entry name" value="PAS-like_dom_sf"/>
</dbReference>
<dbReference type="InterPro" id="IPR036890">
    <property type="entry name" value="HATPase_C_sf"/>
</dbReference>
<evidence type="ECO:0000313" key="19">
    <source>
        <dbReference type="EMBL" id="AIC16904.1"/>
    </source>
</evidence>
<dbReference type="GO" id="GO:0000155">
    <property type="term" value="F:phosphorelay sensor kinase activity"/>
    <property type="evidence" value="ECO:0007669"/>
    <property type="project" value="InterPro"/>
</dbReference>
<organism evidence="19 20">
    <name type="scientific">Nitrososphaera viennensis EN76</name>
    <dbReference type="NCBI Taxonomy" id="926571"/>
    <lineage>
        <taxon>Archaea</taxon>
        <taxon>Nitrososphaerota</taxon>
        <taxon>Nitrososphaeria</taxon>
        <taxon>Nitrososphaerales</taxon>
        <taxon>Nitrososphaeraceae</taxon>
        <taxon>Nitrososphaera</taxon>
    </lineage>
</organism>
<keyword evidence="7" id="KW-0547">Nucleotide-binding</keyword>
<dbReference type="SUPFAM" id="SSF47384">
    <property type="entry name" value="Homodimeric domain of signal transducing histidine kinase"/>
    <property type="match status" value="1"/>
</dbReference>
<name>A0A060HK76_9ARCH</name>
<protein>
    <recommendedName>
        <fullName evidence="3">histidine kinase</fullName>
        <ecNumber evidence="3">2.7.13.3</ecNumber>
    </recommendedName>
</protein>
<dbReference type="SMART" id="SM00091">
    <property type="entry name" value="PAS"/>
    <property type="match status" value="1"/>
</dbReference>
<dbReference type="RefSeq" id="WP_075055564.1">
    <property type="nucleotide sequence ID" value="NZ_CP007536.1"/>
</dbReference>
<evidence type="ECO:0000256" key="10">
    <source>
        <dbReference type="ARBA" id="ARBA00022989"/>
    </source>
</evidence>
<dbReference type="HOGENOM" id="CLU_359285_0_0_2"/>
<dbReference type="SMART" id="SM00388">
    <property type="entry name" value="HisKA"/>
    <property type="match status" value="1"/>
</dbReference>
<evidence type="ECO:0000256" key="2">
    <source>
        <dbReference type="ARBA" id="ARBA00004141"/>
    </source>
</evidence>
<dbReference type="PRINTS" id="PR00344">
    <property type="entry name" value="BCTRLSENSOR"/>
</dbReference>
<dbReference type="SUPFAM" id="SSF55785">
    <property type="entry name" value="PYP-like sensor domain (PAS domain)"/>
    <property type="match status" value="1"/>
</dbReference>
<keyword evidence="9" id="KW-0067">ATP-binding</keyword>
<keyword evidence="10 14" id="KW-1133">Transmembrane helix</keyword>
<feature type="domain" description="Histidine kinase/HSP90-like ATPase" evidence="17">
    <location>
        <begin position="659"/>
        <end position="779"/>
    </location>
</feature>
<evidence type="ECO:0000256" key="12">
    <source>
        <dbReference type="ARBA" id="ARBA00023136"/>
    </source>
</evidence>
<evidence type="ECO:0000259" key="17">
    <source>
        <dbReference type="SMART" id="SM00387"/>
    </source>
</evidence>
<evidence type="ECO:0000256" key="7">
    <source>
        <dbReference type="ARBA" id="ARBA00022741"/>
    </source>
</evidence>
<dbReference type="EMBL" id="CP007536">
    <property type="protein sequence ID" value="AIC16904.1"/>
    <property type="molecule type" value="Genomic_DNA"/>
</dbReference>
<feature type="transmembrane region" description="Helical" evidence="14">
    <location>
        <begin position="304"/>
        <end position="324"/>
    </location>
</feature>
<feature type="domain" description="Signal transduction histidine kinase dimerisation/phosphoacceptor" evidence="18">
    <location>
        <begin position="545"/>
        <end position="614"/>
    </location>
</feature>